<accession>F9XR33</accession>
<keyword evidence="2" id="KW-1185">Reference proteome</keyword>
<dbReference type="EMBL" id="CM001210">
    <property type="protein sequence ID" value="EGP82358.1"/>
    <property type="molecule type" value="Genomic_DNA"/>
</dbReference>
<dbReference type="HOGENOM" id="CLU_1349840_0_0_1"/>
<dbReference type="GeneID" id="13400147"/>
<dbReference type="Proteomes" id="UP000008062">
    <property type="component" value="Chromosome 15"/>
</dbReference>
<proteinExistence type="predicted"/>
<dbReference type="InParanoid" id="F9XR33"/>
<name>F9XR33_ZYMTI</name>
<evidence type="ECO:0000313" key="1">
    <source>
        <dbReference type="EMBL" id="EGP82358.1"/>
    </source>
</evidence>
<dbReference type="RefSeq" id="XP_003847382.1">
    <property type="nucleotide sequence ID" value="XM_003847334.1"/>
</dbReference>
<sequence length="203" mass="23671">MKQAQPRRRRPQGRAETVLHDLEALFERTLRVDTDILRAMLRDVEFKKDLDALSDPDLQPDEQDRYTQHRASWTAVVGECRQVSDSTAATGARLEAFCLDLETKLAFYHSNCFPGPLRQLVTLLSRVCHHPFRTRRDECYPDIVRASLAVSRVVKSLRALHKETHYETLSHRGERDPAIRFSILRTTTQLHKETHYETLSHRR</sequence>
<organism evidence="1 2">
    <name type="scientific">Zymoseptoria tritici (strain CBS 115943 / IPO323)</name>
    <name type="common">Speckled leaf blotch fungus</name>
    <name type="synonym">Septoria tritici</name>
    <dbReference type="NCBI Taxonomy" id="336722"/>
    <lineage>
        <taxon>Eukaryota</taxon>
        <taxon>Fungi</taxon>
        <taxon>Dikarya</taxon>
        <taxon>Ascomycota</taxon>
        <taxon>Pezizomycotina</taxon>
        <taxon>Dothideomycetes</taxon>
        <taxon>Dothideomycetidae</taxon>
        <taxon>Mycosphaerellales</taxon>
        <taxon>Mycosphaerellaceae</taxon>
        <taxon>Zymoseptoria</taxon>
    </lineage>
</organism>
<dbReference type="KEGG" id="ztr:MYCGRDRAFT_97640"/>
<dbReference type="AlphaFoldDB" id="F9XR33"/>
<reference evidence="1 2" key="1">
    <citation type="journal article" date="2011" name="PLoS Genet.">
        <title>Finished genome of the fungal wheat pathogen Mycosphaerella graminicola reveals dispensome structure, chromosome plasticity, and stealth pathogenesis.</title>
        <authorList>
            <person name="Goodwin S.B."/>
            <person name="Ben M'barek S."/>
            <person name="Dhillon B."/>
            <person name="Wittenberg A.H.J."/>
            <person name="Crane C.F."/>
            <person name="Hane J.K."/>
            <person name="Foster A.J."/>
            <person name="Van der Lee T.A.J."/>
            <person name="Grimwood J."/>
            <person name="Aerts A."/>
            <person name="Antoniw J."/>
            <person name="Bailey A."/>
            <person name="Bluhm B."/>
            <person name="Bowler J."/>
            <person name="Bristow J."/>
            <person name="van der Burgt A."/>
            <person name="Canto-Canche B."/>
            <person name="Churchill A.C.L."/>
            <person name="Conde-Ferraez L."/>
            <person name="Cools H.J."/>
            <person name="Coutinho P.M."/>
            <person name="Csukai M."/>
            <person name="Dehal P."/>
            <person name="De Wit P."/>
            <person name="Donzelli B."/>
            <person name="van de Geest H.C."/>
            <person name="van Ham R.C.H.J."/>
            <person name="Hammond-Kosack K.E."/>
            <person name="Henrissat B."/>
            <person name="Kilian A."/>
            <person name="Kobayashi A.K."/>
            <person name="Koopmann E."/>
            <person name="Kourmpetis Y."/>
            <person name="Kuzniar A."/>
            <person name="Lindquist E."/>
            <person name="Lombard V."/>
            <person name="Maliepaard C."/>
            <person name="Martins N."/>
            <person name="Mehrabi R."/>
            <person name="Nap J.P.H."/>
            <person name="Ponomarenko A."/>
            <person name="Rudd J.J."/>
            <person name="Salamov A."/>
            <person name="Schmutz J."/>
            <person name="Schouten H.J."/>
            <person name="Shapiro H."/>
            <person name="Stergiopoulos I."/>
            <person name="Torriani S.F.F."/>
            <person name="Tu H."/>
            <person name="de Vries R.P."/>
            <person name="Waalwijk C."/>
            <person name="Ware S.B."/>
            <person name="Wiebenga A."/>
            <person name="Zwiers L.-H."/>
            <person name="Oliver R.P."/>
            <person name="Grigoriev I.V."/>
            <person name="Kema G.H.J."/>
        </authorList>
    </citation>
    <scope>NUCLEOTIDE SEQUENCE [LARGE SCALE GENOMIC DNA]</scope>
    <source>
        <strain evidence="2">CBS 115943 / IPO323</strain>
    </source>
</reference>
<protein>
    <submittedName>
        <fullName evidence="1">Uncharacterized protein</fullName>
    </submittedName>
</protein>
<evidence type="ECO:0000313" key="2">
    <source>
        <dbReference type="Proteomes" id="UP000008062"/>
    </source>
</evidence>
<gene>
    <name evidence="1" type="ORF">MYCGRDRAFT_97640</name>
</gene>